<feature type="compositionally biased region" description="Basic and acidic residues" evidence="5">
    <location>
        <begin position="814"/>
        <end position="825"/>
    </location>
</feature>
<feature type="compositionally biased region" description="Polar residues" evidence="5">
    <location>
        <begin position="58"/>
        <end position="68"/>
    </location>
</feature>
<keyword evidence="6" id="KW-1185">Reference proteome</keyword>
<feature type="region of interest" description="Disordered" evidence="5">
    <location>
        <begin position="808"/>
        <end position="835"/>
    </location>
</feature>
<feature type="compositionally biased region" description="Polar residues" evidence="5">
    <location>
        <begin position="626"/>
        <end position="640"/>
    </location>
</feature>
<feature type="compositionally biased region" description="Polar residues" evidence="5">
    <location>
        <begin position="265"/>
        <end position="276"/>
    </location>
</feature>
<feature type="compositionally biased region" description="Polar residues" evidence="5">
    <location>
        <begin position="369"/>
        <end position="381"/>
    </location>
</feature>
<name>A0A6J2UQH0_CHACN</name>
<feature type="region of interest" description="Disordered" evidence="5">
    <location>
        <begin position="626"/>
        <end position="658"/>
    </location>
</feature>
<dbReference type="InterPro" id="IPR043441">
    <property type="entry name" value="Tjap1/BEGAIN"/>
</dbReference>
<keyword evidence="3" id="KW-0472">Membrane</keyword>
<protein>
    <submittedName>
        <fullName evidence="7">Uncharacterized protein LOC115804989</fullName>
    </submittedName>
</protein>
<evidence type="ECO:0000256" key="3">
    <source>
        <dbReference type="ARBA" id="ARBA00023136"/>
    </source>
</evidence>
<keyword evidence="4" id="KW-0175">Coiled coil</keyword>
<comment type="subcellular location">
    <subcellularLocation>
        <location evidence="1">Membrane</location>
        <topology evidence="1">Peripheral membrane protein</topology>
    </subcellularLocation>
</comment>
<feature type="coiled-coil region" evidence="4">
    <location>
        <begin position="512"/>
        <end position="592"/>
    </location>
</feature>
<feature type="compositionally biased region" description="Polar residues" evidence="5">
    <location>
        <begin position="390"/>
        <end position="400"/>
    </location>
</feature>
<evidence type="ECO:0000256" key="5">
    <source>
        <dbReference type="SAM" id="MobiDB-lite"/>
    </source>
</evidence>
<dbReference type="AlphaFoldDB" id="A0A6J2UQH0"/>
<dbReference type="GO" id="GO:0007030">
    <property type="term" value="P:Golgi organization"/>
    <property type="evidence" value="ECO:0007669"/>
    <property type="project" value="TreeGrafter"/>
</dbReference>
<feature type="region of interest" description="Disordered" evidence="5">
    <location>
        <begin position="24"/>
        <end position="162"/>
    </location>
</feature>
<gene>
    <name evidence="7" type="primary">LOC115804989</name>
</gene>
<dbReference type="GeneID" id="115804989"/>
<accession>A0A6J2UQH0</accession>
<feature type="compositionally biased region" description="Basic residues" evidence="5">
    <location>
        <begin position="466"/>
        <end position="480"/>
    </location>
</feature>
<keyword evidence="2" id="KW-0597">Phosphoprotein</keyword>
<feature type="region of interest" description="Disordered" evidence="5">
    <location>
        <begin position="754"/>
        <end position="782"/>
    </location>
</feature>
<feature type="compositionally biased region" description="Low complexity" evidence="5">
    <location>
        <begin position="25"/>
        <end position="46"/>
    </location>
</feature>
<feature type="compositionally biased region" description="Basic residues" evidence="5">
    <location>
        <begin position="335"/>
        <end position="350"/>
    </location>
</feature>
<dbReference type="GO" id="GO:0016020">
    <property type="term" value="C:membrane"/>
    <property type="evidence" value="ECO:0007669"/>
    <property type="project" value="UniProtKB-SubCell"/>
</dbReference>
<feature type="compositionally biased region" description="Low complexity" evidence="5">
    <location>
        <begin position="453"/>
        <end position="462"/>
    </location>
</feature>
<feature type="compositionally biased region" description="Polar residues" evidence="5">
    <location>
        <begin position="94"/>
        <end position="115"/>
    </location>
</feature>
<proteinExistence type="predicted"/>
<dbReference type="OrthoDB" id="8964816at2759"/>
<evidence type="ECO:0000256" key="1">
    <source>
        <dbReference type="ARBA" id="ARBA00004170"/>
    </source>
</evidence>
<dbReference type="RefSeq" id="XP_030621336.1">
    <property type="nucleotide sequence ID" value="XM_030765476.1"/>
</dbReference>
<organism evidence="6 7">
    <name type="scientific">Chanos chanos</name>
    <name type="common">Milkfish</name>
    <name type="synonym">Mugil chanos</name>
    <dbReference type="NCBI Taxonomy" id="29144"/>
    <lineage>
        <taxon>Eukaryota</taxon>
        <taxon>Metazoa</taxon>
        <taxon>Chordata</taxon>
        <taxon>Craniata</taxon>
        <taxon>Vertebrata</taxon>
        <taxon>Euteleostomi</taxon>
        <taxon>Actinopterygii</taxon>
        <taxon>Neopterygii</taxon>
        <taxon>Teleostei</taxon>
        <taxon>Ostariophysi</taxon>
        <taxon>Gonorynchiformes</taxon>
        <taxon>Chanidae</taxon>
        <taxon>Chanos</taxon>
    </lineage>
</organism>
<feature type="region of interest" description="Disordered" evidence="5">
    <location>
        <begin position="682"/>
        <end position="705"/>
    </location>
</feature>
<evidence type="ECO:0000313" key="6">
    <source>
        <dbReference type="Proteomes" id="UP000504632"/>
    </source>
</evidence>
<feature type="region of interest" description="Disordered" evidence="5">
    <location>
        <begin position="178"/>
        <end position="209"/>
    </location>
</feature>
<dbReference type="InParanoid" id="A0A6J2UQH0"/>
<feature type="region of interest" description="Disordered" evidence="5">
    <location>
        <begin position="265"/>
        <end position="483"/>
    </location>
</feature>
<dbReference type="PANTHER" id="PTHR28664">
    <property type="entry name" value="TIGHT JUNCTION-ASSOCIATED PROTEIN 1"/>
    <property type="match status" value="1"/>
</dbReference>
<dbReference type="GO" id="GO:0005802">
    <property type="term" value="C:trans-Golgi network"/>
    <property type="evidence" value="ECO:0007669"/>
    <property type="project" value="TreeGrafter"/>
</dbReference>
<evidence type="ECO:0000256" key="4">
    <source>
        <dbReference type="SAM" id="Coils"/>
    </source>
</evidence>
<feature type="compositionally biased region" description="Basic and acidic residues" evidence="5">
    <location>
        <begin position="642"/>
        <end position="658"/>
    </location>
</feature>
<reference evidence="7" key="1">
    <citation type="submission" date="2025-08" db="UniProtKB">
        <authorList>
            <consortium name="RefSeq"/>
        </authorList>
    </citation>
    <scope>IDENTIFICATION</scope>
</reference>
<feature type="compositionally biased region" description="Low complexity" evidence="5">
    <location>
        <begin position="277"/>
        <end position="287"/>
    </location>
</feature>
<dbReference type="PANTHER" id="PTHR28664:SF3">
    <property type="entry name" value="TIGHT JUNCTION-ASSOCIATED PROTEIN 1"/>
    <property type="match status" value="1"/>
</dbReference>
<dbReference type="Proteomes" id="UP000504632">
    <property type="component" value="Chromosome 2"/>
</dbReference>
<evidence type="ECO:0000256" key="2">
    <source>
        <dbReference type="ARBA" id="ARBA00022553"/>
    </source>
</evidence>
<evidence type="ECO:0000313" key="7">
    <source>
        <dbReference type="RefSeq" id="XP_030621336.1"/>
    </source>
</evidence>
<sequence length="835" mass="92415">MPRPSEHKREHAADHYGHHHSFFKASSSSLTSSASSYSSSMWASEPSLDDETYLTHGTKPQHSLSCSNIPEARPKYRDEESEDMEFNTRDPVFFQSQTPHQKKSQNPVHLQQHLPSSPRGPGFPKLHRGHSKSEEGLLQSTGSARSSGGGGRTHQIDHGPLYKTASLGQSLAFDDETERTVRGMGKPKKAASSTQLPTKGILKNKDGGTAAVQKGNFRKAKSMEVLSTRVQVTAPKQGALDAAKENFVRGKLEFSAFLDEITRQVISPSRLSSLGVSPTSTPTSTSPKLPHEERKQPLKMAKQGKEDVPSAKQQHTKIKNQDSEKTSTDSSSHSRSQRRCHSGKHNHTHHPSNPSCHHPPSDHPGHAKQPSTTERQGSTVNKQHHRKYSQLLTDGTSTSPEPLLQEQKQHHVKHKEGHRGSVGSSRHLHTGLEHKSSQLSMKTTSLESESHSSKSSASPSSEKSSEKRHKSSGHRRHSKTHRDSVCSIDRALLLEQYNKELHEKLLQTVACIENMEADLQTNRAELASYKEKFKKLQENYASSQQANGVLEQKIQSIAENMNSERKYLLQRILELTKQLDSAQITITSLKNLNVPCLIKELLEKHFNSQEALRGFLLSSATPCQSMDSNQLESRNNQSPSGKLDEKLSNWPDSGERGSEVRHQRVTAFLPWIQGQEKCAAPDQDGFTGNTQRDQQLDAKGPPFTDSGITRLPFSVADIGLALHNKTDDDQAIGHDPMATKHHLGLHTEVHSFSLGTQRGTDVPLNPYNLEKTGSNKGTGASAVNLESNANDVMYLNAQRMLDNILSQIQPPAPKQREEDSGHEVEGWTSRPAKGL</sequence>